<dbReference type="Pfam" id="PF04434">
    <property type="entry name" value="SWIM"/>
    <property type="match status" value="1"/>
</dbReference>
<keyword evidence="1" id="KW-0863">Zinc-finger</keyword>
<dbReference type="RefSeq" id="WP_087462872.1">
    <property type="nucleotide sequence ID" value="NZ_CP021425.1"/>
</dbReference>
<accession>A0A1Y0IC02</accession>
<gene>
    <name evidence="4" type="ORF">OLMES_4029</name>
</gene>
<evidence type="ECO:0000313" key="4">
    <source>
        <dbReference type="EMBL" id="ARU58047.1"/>
    </source>
</evidence>
<evidence type="ECO:0000256" key="2">
    <source>
        <dbReference type="SAM" id="MobiDB-lite"/>
    </source>
</evidence>
<evidence type="ECO:0000256" key="1">
    <source>
        <dbReference type="PROSITE-ProRule" id="PRU00325"/>
    </source>
</evidence>
<reference evidence="4 5" key="1">
    <citation type="submission" date="2017-05" db="EMBL/GenBank/DDBJ databases">
        <title>Genomic insights into alkan degradation activity of Oleiphilus messinensis.</title>
        <authorList>
            <person name="Kozyavkin S.A."/>
            <person name="Slesarev A.I."/>
            <person name="Golyshin P.N."/>
            <person name="Korzhenkov A."/>
            <person name="Golyshina O.N."/>
            <person name="Toshchakov S.V."/>
        </authorList>
    </citation>
    <scope>NUCLEOTIDE SEQUENCE [LARGE SCALE GENOMIC DNA]</scope>
    <source>
        <strain evidence="4 5">ME102</strain>
    </source>
</reference>
<protein>
    <submittedName>
        <fullName evidence="4">Zinc finger SWIM domain protein</fullName>
    </submittedName>
</protein>
<feature type="compositionally biased region" description="Polar residues" evidence="2">
    <location>
        <begin position="113"/>
        <end position="126"/>
    </location>
</feature>
<sequence length="483" mass="53043">MDISLETIQDLAPDQASLNAAKKLIKPGKWPLTGQASSVNSIWGQCQGSGANPYYTMADVVDHGYKCTCPSRKFPCKHVLALLWQYADDAGRFTESEPPEWVADWLGRRRKTTSQTSEPDITSAQKPSRKNIHSTDAITDAQATESHSPEELAKKTAAKAARLLKAREASDAGIRAGLLDFQQWVDDQLRTGIAPMLKELNSRCRGMAARLVDAKASTLASRLDELPAKALGKPAAAQATTVLRELGQLILLSEAWLGNPDDPDARGAITTADNREQVLSAPNVERTSGVWQNIGEQIHTRRDGLISHATWLIEMTAPAAKIALLQDYYPASVGRREAGLSVGKFVKGDVVFYPSRQPCRGFLQNYEFIEADPVLCPTTSMSPTTSMWPTTSMELDRHYLQQQSLIPWAEQCPFVLGPGRIRQDKSGQHWWLALDSSRHILIANPALPGVVMGDTLERAFIIWDGNSATLLSVQSQCWGTIVC</sequence>
<dbReference type="InterPro" id="IPR007527">
    <property type="entry name" value="Znf_SWIM"/>
</dbReference>
<keyword evidence="5" id="KW-1185">Reference proteome</keyword>
<dbReference type="OrthoDB" id="9816340at2"/>
<feature type="region of interest" description="Disordered" evidence="2">
    <location>
        <begin position="108"/>
        <end position="133"/>
    </location>
</feature>
<keyword evidence="1" id="KW-0862">Zinc</keyword>
<name>A0A1Y0IC02_9GAMM</name>
<organism evidence="4 5">
    <name type="scientific">Oleiphilus messinensis</name>
    <dbReference type="NCBI Taxonomy" id="141451"/>
    <lineage>
        <taxon>Bacteria</taxon>
        <taxon>Pseudomonadati</taxon>
        <taxon>Pseudomonadota</taxon>
        <taxon>Gammaproteobacteria</taxon>
        <taxon>Oceanospirillales</taxon>
        <taxon>Oleiphilaceae</taxon>
        <taxon>Oleiphilus</taxon>
    </lineage>
</organism>
<dbReference type="GO" id="GO:0008270">
    <property type="term" value="F:zinc ion binding"/>
    <property type="evidence" value="ECO:0007669"/>
    <property type="project" value="UniProtKB-KW"/>
</dbReference>
<dbReference type="PROSITE" id="PS50966">
    <property type="entry name" value="ZF_SWIM"/>
    <property type="match status" value="1"/>
</dbReference>
<proteinExistence type="predicted"/>
<evidence type="ECO:0000259" key="3">
    <source>
        <dbReference type="PROSITE" id="PS50966"/>
    </source>
</evidence>
<feature type="domain" description="SWIM-type" evidence="3">
    <location>
        <begin position="54"/>
        <end position="87"/>
    </location>
</feature>
<dbReference type="AlphaFoldDB" id="A0A1Y0IC02"/>
<dbReference type="EMBL" id="CP021425">
    <property type="protein sequence ID" value="ARU58047.1"/>
    <property type="molecule type" value="Genomic_DNA"/>
</dbReference>
<dbReference type="Proteomes" id="UP000196027">
    <property type="component" value="Chromosome"/>
</dbReference>
<evidence type="ECO:0000313" key="5">
    <source>
        <dbReference type="Proteomes" id="UP000196027"/>
    </source>
</evidence>
<dbReference type="KEGG" id="ome:OLMES_4029"/>
<keyword evidence="1" id="KW-0479">Metal-binding</keyword>